<dbReference type="GO" id="GO:0004801">
    <property type="term" value="F:transaldolase activity"/>
    <property type="evidence" value="ECO:0007669"/>
    <property type="project" value="TreeGrafter"/>
</dbReference>
<dbReference type="SUPFAM" id="SSF51569">
    <property type="entry name" value="Aldolase"/>
    <property type="match status" value="1"/>
</dbReference>
<sequence>MISKPEPTLLEQLEAAGTKVDTDSMDPKIAQGLPFKPHDMTSNQLLVNEQIMNTENKELVEKTIKEMGKDASFLDIHTVLTAKFAKRVIPYIQGRVLAQTTPSNAFDKEKIMAHARAYAKAYEAEGITRDRFCIKVPATTAGVQAAKVLNAEGIRTLGTSLFSLPQAIACSQADMLSISPYFNEVRAHVEVDLWPDVEDPATQHPFSFRMRHIRDTYDRLAKETGKTQPLIKGASFITAREAMACPELGAEHATILSGLMEDLISTSRLPTYRKGGEWQVRVRSELDKPNVKWANWTPSDPTVSKTRMAELSEADPLSKVMEKDWKMASTDIDYLADGVLDKYNEEDEVTRLRLKDALELFIGGENESKAEIERLQKLYL</sequence>
<dbReference type="AlphaFoldDB" id="A0AAW0Z5V9"/>
<evidence type="ECO:0008006" key="4">
    <source>
        <dbReference type="Google" id="ProtNLM"/>
    </source>
</evidence>
<dbReference type="EMBL" id="JBCAWK010000001">
    <property type="protein sequence ID" value="KAK8869560.1"/>
    <property type="molecule type" value="Genomic_DNA"/>
</dbReference>
<comment type="caution">
    <text evidence="2">The sequence shown here is derived from an EMBL/GenBank/DDBJ whole genome shotgun (WGS) entry which is preliminary data.</text>
</comment>
<gene>
    <name evidence="2" type="ORF">IAR55_000127</name>
</gene>
<proteinExistence type="predicted"/>
<organism evidence="2 3">
    <name type="scientific">Kwoniella newhampshirensis</name>
    <dbReference type="NCBI Taxonomy" id="1651941"/>
    <lineage>
        <taxon>Eukaryota</taxon>
        <taxon>Fungi</taxon>
        <taxon>Dikarya</taxon>
        <taxon>Basidiomycota</taxon>
        <taxon>Agaricomycotina</taxon>
        <taxon>Tremellomycetes</taxon>
        <taxon>Tremellales</taxon>
        <taxon>Cryptococcaceae</taxon>
        <taxon>Kwoniella</taxon>
    </lineage>
</organism>
<dbReference type="GeneID" id="92177387"/>
<dbReference type="PANTHER" id="PTHR10683:SF39">
    <property type="entry name" value="TRANSALDOLASE"/>
    <property type="match status" value="1"/>
</dbReference>
<dbReference type="Proteomes" id="UP001388673">
    <property type="component" value="Unassembled WGS sequence"/>
</dbReference>
<accession>A0AAW0Z5V9</accession>
<evidence type="ECO:0000313" key="2">
    <source>
        <dbReference type="EMBL" id="KAK8869560.1"/>
    </source>
</evidence>
<evidence type="ECO:0000256" key="1">
    <source>
        <dbReference type="ARBA" id="ARBA00023270"/>
    </source>
</evidence>
<dbReference type="GO" id="GO:0009052">
    <property type="term" value="P:pentose-phosphate shunt, non-oxidative branch"/>
    <property type="evidence" value="ECO:0007669"/>
    <property type="project" value="TreeGrafter"/>
</dbReference>
<dbReference type="RefSeq" id="XP_066805806.1">
    <property type="nucleotide sequence ID" value="XM_066943264.1"/>
</dbReference>
<dbReference type="Gene3D" id="3.20.20.70">
    <property type="entry name" value="Aldolase class I"/>
    <property type="match status" value="1"/>
</dbReference>
<dbReference type="GO" id="GO:0005975">
    <property type="term" value="P:carbohydrate metabolic process"/>
    <property type="evidence" value="ECO:0007669"/>
    <property type="project" value="InterPro"/>
</dbReference>
<reference evidence="2 3" key="1">
    <citation type="journal article" date="2024" name="bioRxiv">
        <title>Comparative genomics of Cryptococcus and Kwoniella reveals pathogenesis evolution and contrasting karyotype dynamics via intercentromeric recombination or chromosome fusion.</title>
        <authorList>
            <person name="Coelho M.A."/>
            <person name="David-Palma M."/>
            <person name="Shea T."/>
            <person name="Bowers K."/>
            <person name="McGinley-Smith S."/>
            <person name="Mohammad A.W."/>
            <person name="Gnirke A."/>
            <person name="Yurkov A.M."/>
            <person name="Nowrousian M."/>
            <person name="Sun S."/>
            <person name="Cuomo C.A."/>
            <person name="Heitman J."/>
        </authorList>
    </citation>
    <scope>NUCLEOTIDE SEQUENCE [LARGE SCALE GENOMIC DNA]</scope>
    <source>
        <strain evidence="2 3">CBS 13917</strain>
    </source>
</reference>
<dbReference type="InterPro" id="IPR001585">
    <property type="entry name" value="TAL/FSA"/>
</dbReference>
<keyword evidence="1" id="KW-0704">Schiff base</keyword>
<dbReference type="Pfam" id="PF00923">
    <property type="entry name" value="TAL_FSA"/>
    <property type="match status" value="1"/>
</dbReference>
<protein>
    <recommendedName>
        <fullName evidence="4">Transaldolase</fullName>
    </recommendedName>
</protein>
<keyword evidence="3" id="KW-1185">Reference proteome</keyword>
<name>A0AAW0Z5V9_9TREE</name>
<evidence type="ECO:0000313" key="3">
    <source>
        <dbReference type="Proteomes" id="UP001388673"/>
    </source>
</evidence>
<dbReference type="KEGG" id="kne:92177387"/>
<dbReference type="PANTHER" id="PTHR10683">
    <property type="entry name" value="TRANSALDOLASE"/>
    <property type="match status" value="1"/>
</dbReference>
<dbReference type="InterPro" id="IPR013785">
    <property type="entry name" value="Aldolase_TIM"/>
</dbReference>